<keyword evidence="4 7" id="KW-0812">Transmembrane</keyword>
<accession>A0A6J5YTC4</accession>
<dbReference type="GO" id="GO:0016020">
    <property type="term" value="C:membrane"/>
    <property type="evidence" value="ECO:0007669"/>
    <property type="project" value="TreeGrafter"/>
</dbReference>
<evidence type="ECO:0000313" key="9">
    <source>
        <dbReference type="EMBL" id="CAB4333384.1"/>
    </source>
</evidence>
<feature type="transmembrane region" description="Helical" evidence="7">
    <location>
        <begin position="43"/>
        <end position="63"/>
    </location>
</feature>
<comment type="similarity">
    <text evidence="2">Belongs to the major facilitator superfamily.</text>
</comment>
<dbReference type="PANTHER" id="PTHR23514:SF3">
    <property type="entry name" value="BYPASS OF STOP CODON PROTEIN 6"/>
    <property type="match status" value="1"/>
</dbReference>
<reference evidence="9" key="1">
    <citation type="submission" date="2020-05" db="EMBL/GenBank/DDBJ databases">
        <authorList>
            <person name="Chiriac C."/>
            <person name="Salcher M."/>
            <person name="Ghai R."/>
            <person name="Kavagutti S V."/>
        </authorList>
    </citation>
    <scope>NUCLEOTIDE SEQUENCE</scope>
</reference>
<dbReference type="PANTHER" id="PTHR23514">
    <property type="entry name" value="BYPASS OF STOP CODON PROTEIN 6"/>
    <property type="match status" value="1"/>
</dbReference>
<dbReference type="InterPro" id="IPR020846">
    <property type="entry name" value="MFS_dom"/>
</dbReference>
<feature type="transmembrane region" description="Helical" evidence="7">
    <location>
        <begin position="139"/>
        <end position="159"/>
    </location>
</feature>
<comment type="subcellular location">
    <subcellularLocation>
        <location evidence="1">Endomembrane system</location>
        <topology evidence="1">Multi-pass membrane protein</topology>
    </subcellularLocation>
</comment>
<dbReference type="SUPFAM" id="SSF103473">
    <property type="entry name" value="MFS general substrate transporter"/>
    <property type="match status" value="1"/>
</dbReference>
<evidence type="ECO:0000259" key="8">
    <source>
        <dbReference type="PROSITE" id="PS50850"/>
    </source>
</evidence>
<feature type="transmembrane region" description="Helical" evidence="7">
    <location>
        <begin position="205"/>
        <end position="226"/>
    </location>
</feature>
<evidence type="ECO:0000256" key="6">
    <source>
        <dbReference type="ARBA" id="ARBA00023136"/>
    </source>
</evidence>
<evidence type="ECO:0000256" key="7">
    <source>
        <dbReference type="SAM" id="Phobius"/>
    </source>
</evidence>
<dbReference type="GO" id="GO:0012505">
    <property type="term" value="C:endomembrane system"/>
    <property type="evidence" value="ECO:0007669"/>
    <property type="project" value="UniProtKB-SubCell"/>
</dbReference>
<dbReference type="InterPro" id="IPR036259">
    <property type="entry name" value="MFS_trans_sf"/>
</dbReference>
<feature type="transmembrane region" description="Helical" evidence="7">
    <location>
        <begin position="328"/>
        <end position="347"/>
    </location>
</feature>
<organism evidence="9">
    <name type="scientific">freshwater metagenome</name>
    <dbReference type="NCBI Taxonomy" id="449393"/>
    <lineage>
        <taxon>unclassified sequences</taxon>
        <taxon>metagenomes</taxon>
        <taxon>ecological metagenomes</taxon>
    </lineage>
</organism>
<feature type="transmembrane region" description="Helical" evidence="7">
    <location>
        <begin position="75"/>
        <end position="93"/>
    </location>
</feature>
<dbReference type="PROSITE" id="PS50850">
    <property type="entry name" value="MFS"/>
    <property type="match status" value="1"/>
</dbReference>
<dbReference type="AlphaFoldDB" id="A0A6J5YTC4"/>
<evidence type="ECO:0000256" key="5">
    <source>
        <dbReference type="ARBA" id="ARBA00022989"/>
    </source>
</evidence>
<feature type="transmembrane region" description="Helical" evidence="7">
    <location>
        <begin position="12"/>
        <end position="31"/>
    </location>
</feature>
<feature type="domain" description="Major facilitator superfamily (MFS) profile" evidence="8">
    <location>
        <begin position="1"/>
        <end position="387"/>
    </location>
</feature>
<feature type="transmembrane region" description="Helical" evidence="7">
    <location>
        <begin position="359"/>
        <end position="377"/>
    </location>
</feature>
<evidence type="ECO:0000256" key="2">
    <source>
        <dbReference type="ARBA" id="ARBA00008335"/>
    </source>
</evidence>
<dbReference type="EMBL" id="CAESAF010000022">
    <property type="protein sequence ID" value="CAB4333384.1"/>
    <property type="molecule type" value="Genomic_DNA"/>
</dbReference>
<evidence type="ECO:0000256" key="4">
    <source>
        <dbReference type="ARBA" id="ARBA00022692"/>
    </source>
</evidence>
<gene>
    <name evidence="9" type="ORF">UFOPK3574_00372</name>
</gene>
<keyword evidence="6 7" id="KW-0472">Membrane</keyword>
<protein>
    <submittedName>
        <fullName evidence="9">Unannotated protein</fullName>
    </submittedName>
</protein>
<proteinExistence type="inferred from homology"/>
<keyword evidence="5 7" id="KW-1133">Transmembrane helix</keyword>
<feature type="transmembrane region" description="Helical" evidence="7">
    <location>
        <begin position="165"/>
        <end position="184"/>
    </location>
</feature>
<dbReference type="Pfam" id="PF07690">
    <property type="entry name" value="MFS_1"/>
    <property type="match status" value="1"/>
</dbReference>
<dbReference type="GO" id="GO:0022857">
    <property type="term" value="F:transmembrane transporter activity"/>
    <property type="evidence" value="ECO:0007669"/>
    <property type="project" value="InterPro"/>
</dbReference>
<keyword evidence="3" id="KW-0813">Transport</keyword>
<feature type="transmembrane region" description="Helical" evidence="7">
    <location>
        <begin position="280"/>
        <end position="308"/>
    </location>
</feature>
<evidence type="ECO:0000256" key="1">
    <source>
        <dbReference type="ARBA" id="ARBA00004127"/>
    </source>
</evidence>
<dbReference type="InterPro" id="IPR011701">
    <property type="entry name" value="MFS"/>
</dbReference>
<feature type="transmembrane region" description="Helical" evidence="7">
    <location>
        <begin position="238"/>
        <end position="259"/>
    </location>
</feature>
<feature type="transmembrane region" description="Helical" evidence="7">
    <location>
        <begin position="99"/>
        <end position="118"/>
    </location>
</feature>
<dbReference type="InterPro" id="IPR051788">
    <property type="entry name" value="MFS_Transporter"/>
</dbReference>
<dbReference type="Gene3D" id="1.20.1250.20">
    <property type="entry name" value="MFS general substrate transporter like domains"/>
    <property type="match status" value="1"/>
</dbReference>
<sequence>MPKTFQRNGQFWLLALQVATVNFFTGGFGPSQALLREDQGTSLGIAGLHGTAMGVAAIIAGGFNSKLVHRFGRSNTTWIGLSVFSLGIVFFVFSPPVQLTLLATLIAGFGISVVINNVNTAGSHAFAERSHTAVAQINAVAIAGFVTGNFIIGTTANIVREQWRLGLLITIPFILALFIKGRKFEPDSHIPDESGPQRGKLSKGFWFSFAGFFVSISAEFATSFWSASLISDRTDASAAISTLAVIAFGSGVGTGRWYAGRLLKRFHADEQLKMALCLQFVAFGLFWSSHILVLCLITLFMVGLGISVQFPLFTLRMVAFSEGRPDLAIGKSSIAAGIAIASSPLLLGILGDKFGISRAYIMVPVLIALCFTMVALSPSKHLGANNI</sequence>
<name>A0A6J5YTC4_9ZZZZ</name>
<evidence type="ECO:0000256" key="3">
    <source>
        <dbReference type="ARBA" id="ARBA00022448"/>
    </source>
</evidence>